<evidence type="ECO:0000313" key="3">
    <source>
        <dbReference type="EMBL" id="KAL0962644.1"/>
    </source>
</evidence>
<dbReference type="CDD" id="cd20265">
    <property type="entry name" value="Complex1_LYR_ETFRF1_LYRM5"/>
    <property type="match status" value="1"/>
</dbReference>
<evidence type="ECO:0000256" key="1">
    <source>
        <dbReference type="ARBA" id="ARBA00009508"/>
    </source>
</evidence>
<reference evidence="3 4" key="1">
    <citation type="submission" date="2024-06" db="EMBL/GenBank/DDBJ databases">
        <authorList>
            <person name="Pan Q."/>
            <person name="Wen M."/>
            <person name="Jouanno E."/>
            <person name="Zahm M."/>
            <person name="Klopp C."/>
            <person name="Cabau C."/>
            <person name="Louis A."/>
            <person name="Berthelot C."/>
            <person name="Parey E."/>
            <person name="Roest Crollius H."/>
            <person name="Montfort J."/>
            <person name="Robinson-Rechavi M."/>
            <person name="Bouchez O."/>
            <person name="Lampietro C."/>
            <person name="Lopez Roques C."/>
            <person name="Donnadieu C."/>
            <person name="Postlethwait J."/>
            <person name="Bobe J."/>
            <person name="Verreycken H."/>
            <person name="Guiguen Y."/>
        </authorList>
    </citation>
    <scope>NUCLEOTIDE SEQUENCE [LARGE SCALE GENOMIC DNA]</scope>
    <source>
        <strain evidence="3">Up_M1</strain>
        <tissue evidence="3">Testis</tissue>
    </source>
</reference>
<dbReference type="Pfam" id="PF05347">
    <property type="entry name" value="Complex1_LYR"/>
    <property type="match status" value="1"/>
</dbReference>
<dbReference type="EMBL" id="JAGEUA010000011">
    <property type="protein sequence ID" value="KAL0962644.1"/>
    <property type="molecule type" value="Genomic_DNA"/>
</dbReference>
<gene>
    <name evidence="3" type="ORF">UPYG_G00343200</name>
</gene>
<accession>A0ABD0VX95</accession>
<evidence type="ECO:0000259" key="2">
    <source>
        <dbReference type="Pfam" id="PF05347"/>
    </source>
</evidence>
<dbReference type="PANTHER" id="PTHR21024">
    <property type="entry name" value="GROWTH HORMONE-INDUCIBLE SOLUBLE PROTEIN-RELATED"/>
    <property type="match status" value="1"/>
</dbReference>
<evidence type="ECO:0000313" key="4">
    <source>
        <dbReference type="Proteomes" id="UP001557470"/>
    </source>
</evidence>
<comment type="similarity">
    <text evidence="1">Belongs to the complex I LYR family.</text>
</comment>
<dbReference type="Proteomes" id="UP001557470">
    <property type="component" value="Unassembled WGS sequence"/>
</dbReference>
<sequence>MSNPLRSEVLKLYRNLLYLGREYPKGADYFRERLKFAFTKNKDVTDPCEIRKLVAQGDCVIKELGNLYYLREYTAMKKLYHKQELFALLNIGRSTD</sequence>
<protein>
    <recommendedName>
        <fullName evidence="2">Complex 1 LYR protein domain-containing protein</fullName>
    </recommendedName>
</protein>
<dbReference type="PANTHER" id="PTHR21024:SF0">
    <property type="entry name" value="ELECTRON TRANSFER FLAVOPROTEIN REGULATORY FACTOR 1"/>
    <property type="match status" value="1"/>
</dbReference>
<feature type="domain" description="Complex 1 LYR protein" evidence="2">
    <location>
        <begin position="8"/>
        <end position="57"/>
    </location>
</feature>
<organism evidence="3 4">
    <name type="scientific">Umbra pygmaea</name>
    <name type="common">Eastern mudminnow</name>
    <dbReference type="NCBI Taxonomy" id="75934"/>
    <lineage>
        <taxon>Eukaryota</taxon>
        <taxon>Metazoa</taxon>
        <taxon>Chordata</taxon>
        <taxon>Craniata</taxon>
        <taxon>Vertebrata</taxon>
        <taxon>Euteleostomi</taxon>
        <taxon>Actinopterygii</taxon>
        <taxon>Neopterygii</taxon>
        <taxon>Teleostei</taxon>
        <taxon>Protacanthopterygii</taxon>
        <taxon>Esociformes</taxon>
        <taxon>Umbridae</taxon>
        <taxon>Umbra</taxon>
    </lineage>
</organism>
<dbReference type="InterPro" id="IPR045296">
    <property type="entry name" value="Complex1_LYR_ETFRF1_LYRM5"/>
</dbReference>
<dbReference type="InterPro" id="IPR052000">
    <property type="entry name" value="ETFRF1"/>
</dbReference>
<comment type="caution">
    <text evidence="3">The sequence shown here is derived from an EMBL/GenBank/DDBJ whole genome shotgun (WGS) entry which is preliminary data.</text>
</comment>
<proteinExistence type="inferred from homology"/>
<dbReference type="InterPro" id="IPR008011">
    <property type="entry name" value="Complex1_LYR_dom"/>
</dbReference>
<name>A0ABD0VX95_UMBPY</name>
<dbReference type="AlphaFoldDB" id="A0ABD0VX95"/>
<keyword evidence="4" id="KW-1185">Reference proteome</keyword>